<dbReference type="InterPro" id="IPR006222">
    <property type="entry name" value="GCVT_N"/>
</dbReference>
<organism evidence="4 5">
    <name type="scientific">Rubidibacter lacunae KORDI 51-2</name>
    <dbReference type="NCBI Taxonomy" id="582515"/>
    <lineage>
        <taxon>Bacteria</taxon>
        <taxon>Bacillati</taxon>
        <taxon>Cyanobacteriota</taxon>
        <taxon>Cyanophyceae</taxon>
        <taxon>Oscillatoriophycideae</taxon>
        <taxon>Chroococcales</taxon>
        <taxon>Aphanothecaceae</taxon>
        <taxon>Rubidibacter</taxon>
    </lineage>
</organism>
<protein>
    <submittedName>
        <fullName evidence="4">Folate-binding protein YgfZ</fullName>
    </submittedName>
</protein>
<evidence type="ECO:0000259" key="3">
    <source>
        <dbReference type="Pfam" id="PF08669"/>
    </source>
</evidence>
<dbReference type="NCBIfam" id="TIGR03317">
    <property type="entry name" value="ygfZ_signature"/>
    <property type="match status" value="1"/>
</dbReference>
<evidence type="ECO:0000256" key="1">
    <source>
        <dbReference type="ARBA" id="ARBA00022946"/>
    </source>
</evidence>
<dbReference type="EMBL" id="ASSJ01000082">
    <property type="protein sequence ID" value="ERN40004.1"/>
    <property type="molecule type" value="Genomic_DNA"/>
</dbReference>
<dbReference type="PATRIC" id="fig|582515.4.peg.3921"/>
<comment type="caution">
    <text evidence="4">The sequence shown here is derived from an EMBL/GenBank/DDBJ whole genome shotgun (WGS) entry which is preliminary data.</text>
</comment>
<dbReference type="InterPro" id="IPR013977">
    <property type="entry name" value="GcvT_C"/>
</dbReference>
<dbReference type="PIRSF" id="PIRSF006487">
    <property type="entry name" value="GcvT"/>
    <property type="match status" value="1"/>
</dbReference>
<dbReference type="InterPro" id="IPR027266">
    <property type="entry name" value="TrmE/GcvT-like"/>
</dbReference>
<proteinExistence type="predicted"/>
<dbReference type="InParanoid" id="U5DHF3"/>
<dbReference type="PANTHER" id="PTHR43757">
    <property type="entry name" value="AMINOMETHYLTRANSFERASE"/>
    <property type="match status" value="1"/>
</dbReference>
<dbReference type="OrthoDB" id="9796287at2"/>
<feature type="domain" description="Aminomethyltransferase C-terminal" evidence="3">
    <location>
        <begin position="288"/>
        <end position="345"/>
    </location>
</feature>
<gene>
    <name evidence="4" type="ORF">KR51_00034910</name>
</gene>
<feature type="domain" description="GCVT N-terminal" evidence="2">
    <location>
        <begin position="32"/>
        <end position="267"/>
    </location>
</feature>
<name>U5DHF3_9CHRO</name>
<sequence length="364" mass="38829">MTDLHTLQAEAGGTFDPDTGRVLSYGCDEEAIAAAMNGVALTDRSHWGLLRVTGDDRLEFLHNQSTNDIRQLQPGTSCETVFVTSTARTIDLATVYATEDALLLLVSPSGCQTLPAWLDRYLFPADRVEIDDVSAHFAVFDAVGPGSRILLGRLMQESLNADADRPDAPQSVALPAATHRLLTLKSGTTVRISPGCGLELPGFTAIVPRESAWTFWECCIAVGARPLGDRAWERLRVTQGRPMPGSELTDDYNPLEAGLLRAISFDKGCYIGQETIARLKTYDGVKQKLWGVQLAAPIAPGTPILQDGKKVGIATSVVPTADGAIALAYVRTKLAAAGMQLTFGGANSDAATGELVSVPFLAFL</sequence>
<dbReference type="STRING" id="582515.KR51_00034910"/>
<evidence type="ECO:0000313" key="5">
    <source>
        <dbReference type="Proteomes" id="UP000016960"/>
    </source>
</evidence>
<dbReference type="AlphaFoldDB" id="U5DHF3"/>
<dbReference type="RefSeq" id="WP_022609105.1">
    <property type="nucleotide sequence ID" value="NZ_ASSJ01000082.1"/>
</dbReference>
<dbReference type="SUPFAM" id="SSF101790">
    <property type="entry name" value="Aminomethyltransferase beta-barrel domain"/>
    <property type="match status" value="1"/>
</dbReference>
<dbReference type="eggNOG" id="COG0354">
    <property type="taxonomic scope" value="Bacteria"/>
</dbReference>
<dbReference type="Pfam" id="PF01571">
    <property type="entry name" value="GCV_T"/>
    <property type="match status" value="1"/>
</dbReference>
<evidence type="ECO:0000313" key="4">
    <source>
        <dbReference type="EMBL" id="ERN40004.1"/>
    </source>
</evidence>
<dbReference type="Pfam" id="PF08669">
    <property type="entry name" value="GCV_T_C"/>
    <property type="match status" value="1"/>
</dbReference>
<keyword evidence="5" id="KW-1185">Reference proteome</keyword>
<dbReference type="PANTHER" id="PTHR43757:SF14">
    <property type="entry name" value="GLYCINE CLEAVAGE T-PROTEIN FAMILY"/>
    <property type="match status" value="1"/>
</dbReference>
<accession>U5DHF3</accession>
<dbReference type="SUPFAM" id="SSF103025">
    <property type="entry name" value="Folate-binding domain"/>
    <property type="match status" value="1"/>
</dbReference>
<reference evidence="4 5" key="1">
    <citation type="submission" date="2013-05" db="EMBL/GenBank/DDBJ databases">
        <title>Draft genome sequence of Rubidibacter lacunae KORDI 51-2.</title>
        <authorList>
            <person name="Choi D.H."/>
            <person name="Noh J.H."/>
            <person name="Kwon K.-K."/>
            <person name="Lee J.-H."/>
            <person name="Ryu J.-Y."/>
        </authorList>
    </citation>
    <scope>NUCLEOTIDE SEQUENCE [LARGE SCALE GENOMIC DNA]</scope>
    <source>
        <strain evidence="4 5">KORDI 51-2</strain>
    </source>
</reference>
<dbReference type="InterPro" id="IPR017703">
    <property type="entry name" value="YgfZ/GCV_T_CS"/>
</dbReference>
<dbReference type="Proteomes" id="UP000016960">
    <property type="component" value="Unassembled WGS sequence"/>
</dbReference>
<dbReference type="InterPro" id="IPR029043">
    <property type="entry name" value="GcvT/YgfZ_C"/>
</dbReference>
<dbReference type="InterPro" id="IPR028896">
    <property type="entry name" value="GcvT/YgfZ/DmdA"/>
</dbReference>
<evidence type="ECO:0000259" key="2">
    <source>
        <dbReference type="Pfam" id="PF01571"/>
    </source>
</evidence>
<keyword evidence="1" id="KW-0809">Transit peptide</keyword>
<dbReference type="Gene3D" id="3.30.1360.120">
    <property type="entry name" value="Probable tRNA modification gtpase trme, domain 1"/>
    <property type="match status" value="1"/>
</dbReference>